<sequence>MNEKLGSFLTFFSLVFVFFSFLLFWYFCFLLVSFISTTLDCVYTIAGRSIYTGAAFWCFVMNCI</sequence>
<evidence type="ECO:0000313" key="2">
    <source>
        <dbReference type="EMBL" id="KAE8153461.1"/>
    </source>
</evidence>
<reference evidence="2 3" key="1">
    <citation type="submission" date="2019-04" db="EMBL/GenBank/DDBJ databases">
        <title>Friends and foes A comparative genomics study of 23 Aspergillus species from section Flavi.</title>
        <authorList>
            <consortium name="DOE Joint Genome Institute"/>
            <person name="Kjaerbolling I."/>
            <person name="Vesth T."/>
            <person name="Frisvad J.C."/>
            <person name="Nybo J.L."/>
            <person name="Theobald S."/>
            <person name="Kildgaard S."/>
            <person name="Isbrandt T."/>
            <person name="Kuo A."/>
            <person name="Sato A."/>
            <person name="Lyhne E.K."/>
            <person name="Kogle M.E."/>
            <person name="Wiebenga A."/>
            <person name="Kun R.S."/>
            <person name="Lubbers R.J."/>
            <person name="Makela M.R."/>
            <person name="Barry K."/>
            <person name="Chovatia M."/>
            <person name="Clum A."/>
            <person name="Daum C."/>
            <person name="Haridas S."/>
            <person name="He G."/>
            <person name="LaButti K."/>
            <person name="Lipzen A."/>
            <person name="Mondo S."/>
            <person name="Riley R."/>
            <person name="Salamov A."/>
            <person name="Simmons B.A."/>
            <person name="Magnuson J.K."/>
            <person name="Henrissat B."/>
            <person name="Mortensen U.H."/>
            <person name="Larsen T.O."/>
            <person name="Devries R.P."/>
            <person name="Grigoriev I.V."/>
            <person name="Machida M."/>
            <person name="Baker S.E."/>
            <person name="Andersen M.R."/>
        </authorList>
    </citation>
    <scope>NUCLEOTIDE SEQUENCE [LARGE SCALE GENOMIC DNA]</scope>
    <source>
        <strain evidence="2 3">IBT 18842</strain>
    </source>
</reference>
<keyword evidence="3" id="KW-1185">Reference proteome</keyword>
<dbReference type="Proteomes" id="UP000325780">
    <property type="component" value="Unassembled WGS sequence"/>
</dbReference>
<dbReference type="EMBL" id="ML742039">
    <property type="protein sequence ID" value="KAE8153461.1"/>
    <property type="molecule type" value="Genomic_DNA"/>
</dbReference>
<proteinExistence type="predicted"/>
<evidence type="ECO:0000256" key="1">
    <source>
        <dbReference type="SAM" id="Phobius"/>
    </source>
</evidence>
<dbReference type="AlphaFoldDB" id="A0A5N6U5H2"/>
<keyword evidence="1" id="KW-0812">Transmembrane</keyword>
<evidence type="ECO:0000313" key="3">
    <source>
        <dbReference type="Proteomes" id="UP000325780"/>
    </source>
</evidence>
<feature type="transmembrane region" description="Helical" evidence="1">
    <location>
        <begin position="42"/>
        <end position="60"/>
    </location>
</feature>
<name>A0A5N6U5H2_ASPAV</name>
<feature type="transmembrane region" description="Helical" evidence="1">
    <location>
        <begin position="12"/>
        <end position="36"/>
    </location>
</feature>
<protein>
    <submittedName>
        <fullName evidence="2">Uncharacterized protein</fullName>
    </submittedName>
</protein>
<keyword evidence="1" id="KW-0472">Membrane</keyword>
<accession>A0A5N6U5H2</accession>
<keyword evidence="1" id="KW-1133">Transmembrane helix</keyword>
<gene>
    <name evidence="2" type="ORF">BDV25DRAFT_28154</name>
</gene>
<organism evidence="2 3">
    <name type="scientific">Aspergillus avenaceus</name>
    <dbReference type="NCBI Taxonomy" id="36643"/>
    <lineage>
        <taxon>Eukaryota</taxon>
        <taxon>Fungi</taxon>
        <taxon>Dikarya</taxon>
        <taxon>Ascomycota</taxon>
        <taxon>Pezizomycotina</taxon>
        <taxon>Eurotiomycetes</taxon>
        <taxon>Eurotiomycetidae</taxon>
        <taxon>Eurotiales</taxon>
        <taxon>Aspergillaceae</taxon>
        <taxon>Aspergillus</taxon>
        <taxon>Aspergillus subgen. Circumdati</taxon>
    </lineage>
</organism>